<dbReference type="InParanoid" id="A0A1X2HEH1"/>
<keyword evidence="2" id="KW-0472">Membrane</keyword>
<keyword evidence="4" id="KW-1185">Reference proteome</keyword>
<feature type="transmembrane region" description="Helical" evidence="2">
    <location>
        <begin position="134"/>
        <end position="153"/>
    </location>
</feature>
<evidence type="ECO:0000313" key="4">
    <source>
        <dbReference type="Proteomes" id="UP000242180"/>
    </source>
</evidence>
<organism evidence="3 4">
    <name type="scientific">Syncephalastrum racemosum</name>
    <name type="common">Filamentous fungus</name>
    <dbReference type="NCBI Taxonomy" id="13706"/>
    <lineage>
        <taxon>Eukaryota</taxon>
        <taxon>Fungi</taxon>
        <taxon>Fungi incertae sedis</taxon>
        <taxon>Mucoromycota</taxon>
        <taxon>Mucoromycotina</taxon>
        <taxon>Mucoromycetes</taxon>
        <taxon>Mucorales</taxon>
        <taxon>Syncephalastraceae</taxon>
        <taxon>Syncephalastrum</taxon>
    </lineage>
</organism>
<evidence type="ECO:0000256" key="1">
    <source>
        <dbReference type="SAM" id="MobiDB-lite"/>
    </source>
</evidence>
<protein>
    <submittedName>
        <fullName evidence="3">Uncharacterized protein</fullName>
    </submittedName>
</protein>
<dbReference type="AlphaFoldDB" id="A0A1X2HEH1"/>
<sequence length="246" mass="28146">MIYKKPSLLSHRSLRWSTASEAPAHALTASVCRRLSRRRRRTYPLSRNSKRKPNPSSSKRSTSNNNNNNSNNRSSGGGSSSNSNSMNTNTKLAKDRRWTIATISSTSISPPATAIYRCDSDPGGRPNIFSRQSLLFLFGFLFFPCWWIGAFWVHSTPPKDVRQSSAMAVHPSLLANGRVASRLFLLLPDEEEHVIPADWYTEQQMFRRWNRYMSFASVPLLAVILSMLSWYYVGIQRKWWHALPFM</sequence>
<feature type="transmembrane region" description="Helical" evidence="2">
    <location>
        <begin position="212"/>
        <end position="233"/>
    </location>
</feature>
<keyword evidence="2" id="KW-0812">Transmembrane</keyword>
<name>A0A1X2HEH1_SYNRA</name>
<accession>A0A1X2HEH1</accession>
<dbReference type="EMBL" id="MCGN01000004">
    <property type="protein sequence ID" value="ORY97319.1"/>
    <property type="molecule type" value="Genomic_DNA"/>
</dbReference>
<proteinExistence type="predicted"/>
<keyword evidence="2" id="KW-1133">Transmembrane helix</keyword>
<dbReference type="OrthoDB" id="2373093at2759"/>
<evidence type="ECO:0000256" key="2">
    <source>
        <dbReference type="SAM" id="Phobius"/>
    </source>
</evidence>
<reference evidence="3 4" key="1">
    <citation type="submission" date="2016-07" db="EMBL/GenBank/DDBJ databases">
        <title>Pervasive Adenine N6-methylation of Active Genes in Fungi.</title>
        <authorList>
            <consortium name="DOE Joint Genome Institute"/>
            <person name="Mondo S.J."/>
            <person name="Dannebaum R.O."/>
            <person name="Kuo R.C."/>
            <person name="Labutti K."/>
            <person name="Haridas S."/>
            <person name="Kuo A."/>
            <person name="Salamov A."/>
            <person name="Ahrendt S.R."/>
            <person name="Lipzen A."/>
            <person name="Sullivan W."/>
            <person name="Andreopoulos W.B."/>
            <person name="Clum A."/>
            <person name="Lindquist E."/>
            <person name="Daum C."/>
            <person name="Ramamoorthy G.K."/>
            <person name="Gryganskyi A."/>
            <person name="Culley D."/>
            <person name="Magnuson J.K."/>
            <person name="James T.Y."/>
            <person name="O'Malley M.A."/>
            <person name="Stajich J.E."/>
            <person name="Spatafora J.W."/>
            <person name="Visel A."/>
            <person name="Grigoriev I.V."/>
        </authorList>
    </citation>
    <scope>NUCLEOTIDE SEQUENCE [LARGE SCALE GENOMIC DNA]</scope>
    <source>
        <strain evidence="3 4">NRRL 2496</strain>
    </source>
</reference>
<feature type="region of interest" description="Disordered" evidence="1">
    <location>
        <begin position="32"/>
        <end position="91"/>
    </location>
</feature>
<evidence type="ECO:0000313" key="3">
    <source>
        <dbReference type="EMBL" id="ORY97319.1"/>
    </source>
</evidence>
<dbReference type="Proteomes" id="UP000242180">
    <property type="component" value="Unassembled WGS sequence"/>
</dbReference>
<gene>
    <name evidence="3" type="ORF">BCR43DRAFT_513744</name>
</gene>
<feature type="compositionally biased region" description="Low complexity" evidence="1">
    <location>
        <begin position="54"/>
        <end position="91"/>
    </location>
</feature>
<comment type="caution">
    <text evidence="3">The sequence shown here is derived from an EMBL/GenBank/DDBJ whole genome shotgun (WGS) entry which is preliminary data.</text>
</comment>
<feature type="compositionally biased region" description="Basic residues" evidence="1">
    <location>
        <begin position="34"/>
        <end position="53"/>
    </location>
</feature>